<dbReference type="Proteomes" id="UP000265618">
    <property type="component" value="Unassembled WGS sequence"/>
</dbReference>
<dbReference type="GO" id="GO:0015031">
    <property type="term" value="P:protein transport"/>
    <property type="evidence" value="ECO:0007669"/>
    <property type="project" value="UniProtKB-KW"/>
</dbReference>
<dbReference type="InterPro" id="IPR027312">
    <property type="entry name" value="Sda1"/>
</dbReference>
<evidence type="ECO:0000313" key="5">
    <source>
        <dbReference type="Proteomes" id="UP000265618"/>
    </source>
</evidence>
<dbReference type="InterPro" id="IPR048292">
    <property type="entry name" value="SDA1_C"/>
</dbReference>
<keyword evidence="1" id="KW-0653">Protein transport</keyword>
<comment type="similarity">
    <text evidence="1">Belongs to the SDA1 family.</text>
</comment>
<feature type="compositionally biased region" description="Basic and acidic residues" evidence="2">
    <location>
        <begin position="8"/>
        <end position="22"/>
    </location>
</feature>
<name>A0A9K3D187_9EUKA</name>
<keyword evidence="1" id="KW-0690">Ribosome biogenesis</keyword>
<dbReference type="GO" id="GO:0000055">
    <property type="term" value="P:ribosomal large subunit export from nucleus"/>
    <property type="evidence" value="ECO:0007669"/>
    <property type="project" value="UniProtKB-UniRule"/>
</dbReference>
<dbReference type="GO" id="GO:0005730">
    <property type="term" value="C:nucleolus"/>
    <property type="evidence" value="ECO:0007669"/>
    <property type="project" value="UniProtKB-SubCell"/>
</dbReference>
<feature type="domain" description="SDA1 C-terminal" evidence="3">
    <location>
        <begin position="208"/>
        <end position="255"/>
    </location>
</feature>
<keyword evidence="1" id="KW-0813">Transport</keyword>
<comment type="function">
    <text evidence="1">Required for 60S pre-ribosomal subunits export to the cytoplasm.</text>
</comment>
<dbReference type="PANTHER" id="PTHR12730">
    <property type="entry name" value="HSDA/SDA1-RELATED"/>
    <property type="match status" value="1"/>
</dbReference>
<accession>A0A9K3D187</accession>
<comment type="subcellular location">
    <subcellularLocation>
        <location evidence="1">Nucleus</location>
        <location evidence="1">Nucleolus</location>
    </subcellularLocation>
</comment>
<feature type="compositionally biased region" description="Basic and acidic residues" evidence="2">
    <location>
        <begin position="188"/>
        <end position="198"/>
    </location>
</feature>
<organism evidence="4 5">
    <name type="scientific">Kipferlia bialata</name>
    <dbReference type="NCBI Taxonomy" id="797122"/>
    <lineage>
        <taxon>Eukaryota</taxon>
        <taxon>Metamonada</taxon>
        <taxon>Carpediemonas-like organisms</taxon>
        <taxon>Kipferlia</taxon>
    </lineage>
</organism>
<evidence type="ECO:0000256" key="1">
    <source>
        <dbReference type="RuleBase" id="RU365057"/>
    </source>
</evidence>
<feature type="region of interest" description="Disordered" evidence="2">
    <location>
        <begin position="94"/>
        <end position="134"/>
    </location>
</feature>
<feature type="compositionally biased region" description="Acidic residues" evidence="2">
    <location>
        <begin position="59"/>
        <end position="69"/>
    </location>
</feature>
<sequence length="263" mass="28760">MVANMEAEIERVQGGRGGHSDCSDCDDPDCGGDCAHTHEADAAMESGAEAEAEAKGEGEGDAEADAGAESDDEAIIIIYSIMYIYADAGAESDDEAVSDVDAGEESDDESSEADSDSDSDGPDCAEESPEDTLPVGAQRILTQEDMVRLRRAQRLLPHALTKRTYSQSVDVMDYVMRDKQTAAERRAHAKAEVDESVKHTRKWGKKTGGSTNAEKRKTKNQVMMAHSFEVRSKGLRARGERDMVARIHASNQKKKYKRKSRKR</sequence>
<dbReference type="AlphaFoldDB" id="A0A9K3D187"/>
<evidence type="ECO:0000313" key="4">
    <source>
        <dbReference type="EMBL" id="GIQ87189.1"/>
    </source>
</evidence>
<feature type="region of interest" description="Disordered" evidence="2">
    <location>
        <begin position="41"/>
        <end position="69"/>
    </location>
</feature>
<evidence type="ECO:0000259" key="3">
    <source>
        <dbReference type="Pfam" id="PF21638"/>
    </source>
</evidence>
<dbReference type="EMBL" id="BDIP01003041">
    <property type="protein sequence ID" value="GIQ87189.1"/>
    <property type="molecule type" value="Genomic_DNA"/>
</dbReference>
<feature type="region of interest" description="Disordered" evidence="2">
    <location>
        <begin position="1"/>
        <end position="24"/>
    </location>
</feature>
<dbReference type="PANTHER" id="PTHR12730:SF0">
    <property type="entry name" value="PROTEIN SDA1 HOMOLOG"/>
    <property type="match status" value="1"/>
</dbReference>
<evidence type="ECO:0000256" key="2">
    <source>
        <dbReference type="SAM" id="MobiDB-lite"/>
    </source>
</evidence>
<keyword evidence="1" id="KW-0539">Nucleus</keyword>
<proteinExistence type="inferred from homology"/>
<feature type="compositionally biased region" description="Acidic residues" evidence="2">
    <location>
        <begin position="94"/>
        <end position="130"/>
    </location>
</feature>
<gene>
    <name evidence="4" type="ORF">KIPB_009182</name>
</gene>
<feature type="compositionally biased region" description="Basic residues" evidence="2">
    <location>
        <begin position="251"/>
        <end position="263"/>
    </location>
</feature>
<comment type="caution">
    <text evidence="4">The sequence shown here is derived from an EMBL/GenBank/DDBJ whole genome shotgun (WGS) entry which is preliminary data.</text>
</comment>
<reference evidence="4 5" key="1">
    <citation type="journal article" date="2018" name="PLoS ONE">
        <title>The draft genome of Kipferlia bialata reveals reductive genome evolution in fornicate parasites.</title>
        <authorList>
            <person name="Tanifuji G."/>
            <person name="Takabayashi S."/>
            <person name="Kume K."/>
            <person name="Takagi M."/>
            <person name="Nakayama T."/>
            <person name="Kamikawa R."/>
            <person name="Inagaki Y."/>
            <person name="Hashimoto T."/>
        </authorList>
    </citation>
    <scope>NUCLEOTIDE SEQUENCE [LARGE SCALE GENOMIC DNA]</scope>
    <source>
        <strain evidence="4">NY0173</strain>
    </source>
</reference>
<dbReference type="GO" id="GO:0042273">
    <property type="term" value="P:ribosomal large subunit biogenesis"/>
    <property type="evidence" value="ECO:0007669"/>
    <property type="project" value="UniProtKB-UniRule"/>
</dbReference>
<protein>
    <recommendedName>
        <fullName evidence="1">Protein SDA1</fullName>
    </recommendedName>
</protein>
<keyword evidence="5" id="KW-1185">Reference proteome</keyword>
<feature type="region of interest" description="Disordered" evidence="2">
    <location>
        <begin position="188"/>
        <end position="263"/>
    </location>
</feature>
<dbReference type="Pfam" id="PF21638">
    <property type="entry name" value="SDA1_C"/>
    <property type="match status" value="1"/>
</dbReference>
<feature type="compositionally biased region" description="Basic and acidic residues" evidence="2">
    <location>
        <begin position="228"/>
        <end position="245"/>
    </location>
</feature>